<keyword evidence="3" id="KW-1185">Reference proteome</keyword>
<protein>
    <submittedName>
        <fullName evidence="2">Uncharacterized protein</fullName>
    </submittedName>
</protein>
<dbReference type="Proteomes" id="UP000299102">
    <property type="component" value="Unassembled WGS sequence"/>
</dbReference>
<sequence length="203" mass="23321">MMSTRLLLVLCSVMEILNSLEVIPERPAITYLDNFYLEWGNLTVKRYGRRSRYYVNLEGKTKHAWGNNITVQLIFYELLSNEYRRSFIEYRTRACDFLRDEPYIGHLLAKSGLKGRTCPFPAENFGCTRNSIMAKEFSIRAAGAARGAARDVLAQVSRRVIRAKVIYGTLSSLVVIFRVKQAPCRSYTKKVYAHVNTCTENDI</sequence>
<dbReference type="AlphaFoldDB" id="A0A4C1X5G6"/>
<feature type="chain" id="PRO_5020022518" evidence="1">
    <location>
        <begin position="20"/>
        <end position="203"/>
    </location>
</feature>
<dbReference type="OrthoDB" id="7116894at2759"/>
<evidence type="ECO:0000313" key="3">
    <source>
        <dbReference type="Proteomes" id="UP000299102"/>
    </source>
</evidence>
<evidence type="ECO:0000256" key="1">
    <source>
        <dbReference type="SAM" id="SignalP"/>
    </source>
</evidence>
<gene>
    <name evidence="2" type="ORF">EVAR_103125_1</name>
</gene>
<keyword evidence="1" id="KW-0732">Signal</keyword>
<comment type="caution">
    <text evidence="2">The sequence shown here is derived from an EMBL/GenBank/DDBJ whole genome shotgun (WGS) entry which is preliminary data.</text>
</comment>
<evidence type="ECO:0000313" key="2">
    <source>
        <dbReference type="EMBL" id="GBP57527.1"/>
    </source>
</evidence>
<proteinExistence type="predicted"/>
<organism evidence="2 3">
    <name type="scientific">Eumeta variegata</name>
    <name type="common">Bagworm moth</name>
    <name type="synonym">Eumeta japonica</name>
    <dbReference type="NCBI Taxonomy" id="151549"/>
    <lineage>
        <taxon>Eukaryota</taxon>
        <taxon>Metazoa</taxon>
        <taxon>Ecdysozoa</taxon>
        <taxon>Arthropoda</taxon>
        <taxon>Hexapoda</taxon>
        <taxon>Insecta</taxon>
        <taxon>Pterygota</taxon>
        <taxon>Neoptera</taxon>
        <taxon>Endopterygota</taxon>
        <taxon>Lepidoptera</taxon>
        <taxon>Glossata</taxon>
        <taxon>Ditrysia</taxon>
        <taxon>Tineoidea</taxon>
        <taxon>Psychidae</taxon>
        <taxon>Oiketicinae</taxon>
        <taxon>Eumeta</taxon>
    </lineage>
</organism>
<dbReference type="EMBL" id="BGZK01000718">
    <property type="protein sequence ID" value="GBP57527.1"/>
    <property type="molecule type" value="Genomic_DNA"/>
</dbReference>
<feature type="signal peptide" evidence="1">
    <location>
        <begin position="1"/>
        <end position="19"/>
    </location>
</feature>
<reference evidence="2 3" key="1">
    <citation type="journal article" date="2019" name="Commun. Biol.">
        <title>The bagworm genome reveals a unique fibroin gene that provides high tensile strength.</title>
        <authorList>
            <person name="Kono N."/>
            <person name="Nakamura H."/>
            <person name="Ohtoshi R."/>
            <person name="Tomita M."/>
            <person name="Numata K."/>
            <person name="Arakawa K."/>
        </authorList>
    </citation>
    <scope>NUCLEOTIDE SEQUENCE [LARGE SCALE GENOMIC DNA]</scope>
</reference>
<accession>A0A4C1X5G6</accession>
<name>A0A4C1X5G6_EUMVA</name>